<dbReference type="EMBL" id="GEDC01029703">
    <property type="protein sequence ID" value="JAS07595.1"/>
    <property type="molecule type" value="Transcribed_RNA"/>
</dbReference>
<dbReference type="Pfam" id="PF05458">
    <property type="entry name" value="Siva"/>
    <property type="match status" value="1"/>
</dbReference>
<gene>
    <name evidence="1" type="ORF">g.8657</name>
</gene>
<dbReference type="InterPro" id="IPR022773">
    <property type="entry name" value="Siva"/>
</dbReference>
<sequence>MPKRLCPFEDNYAPQMKVLVTARHQKYRNGEGMDIIYEKTKRMLFLGAKVQCLCCKNGNQMPKLNNGNILKNEKLQVSLPCPICHPIFLQTKCFACTQPSHTKCNYCDKSVCEECKAQCSRCDLVFCKDCTFPVYTDPDDKFECYSCFK</sequence>
<protein>
    <recommendedName>
        <fullName evidence="2">Apoptosis regulatory protein Siva</fullName>
    </recommendedName>
</protein>
<evidence type="ECO:0008006" key="2">
    <source>
        <dbReference type="Google" id="ProtNLM"/>
    </source>
</evidence>
<dbReference type="AlphaFoldDB" id="A0A1B6C316"/>
<reference evidence="1" key="1">
    <citation type="submission" date="2015-12" db="EMBL/GenBank/DDBJ databases">
        <title>De novo transcriptome assembly of four potential Pierce s Disease insect vectors from Arizona vineyards.</title>
        <authorList>
            <person name="Tassone E.E."/>
        </authorList>
    </citation>
    <scope>NUCLEOTIDE SEQUENCE</scope>
</reference>
<dbReference type="GO" id="GO:0005175">
    <property type="term" value="F:CD27 receptor binding"/>
    <property type="evidence" value="ECO:0007669"/>
    <property type="project" value="TreeGrafter"/>
</dbReference>
<proteinExistence type="predicted"/>
<name>A0A1B6C316_9HEMI</name>
<evidence type="ECO:0000313" key="1">
    <source>
        <dbReference type="EMBL" id="JAS07595.1"/>
    </source>
</evidence>
<dbReference type="GO" id="GO:0097191">
    <property type="term" value="P:extrinsic apoptotic signaling pathway"/>
    <property type="evidence" value="ECO:0007669"/>
    <property type="project" value="TreeGrafter"/>
</dbReference>
<dbReference type="PANTHER" id="PTHR14365:SF1">
    <property type="entry name" value="APOPTOSIS REGULATORY PROTEIN SIVA"/>
    <property type="match status" value="1"/>
</dbReference>
<organism evidence="1">
    <name type="scientific">Clastoptera arizonana</name>
    <name type="common">Arizona spittle bug</name>
    <dbReference type="NCBI Taxonomy" id="38151"/>
    <lineage>
        <taxon>Eukaryota</taxon>
        <taxon>Metazoa</taxon>
        <taxon>Ecdysozoa</taxon>
        <taxon>Arthropoda</taxon>
        <taxon>Hexapoda</taxon>
        <taxon>Insecta</taxon>
        <taxon>Pterygota</taxon>
        <taxon>Neoptera</taxon>
        <taxon>Paraneoptera</taxon>
        <taxon>Hemiptera</taxon>
        <taxon>Auchenorrhyncha</taxon>
        <taxon>Cercopoidea</taxon>
        <taxon>Clastopteridae</taxon>
        <taxon>Clastoptera</taxon>
    </lineage>
</organism>
<dbReference type="PANTHER" id="PTHR14365">
    <property type="entry name" value="APOPTOSIS REGULATORY PROTEIN SIVA"/>
    <property type="match status" value="1"/>
</dbReference>
<accession>A0A1B6C316</accession>